<protein>
    <submittedName>
        <fullName evidence="1">Uncharacterized protein</fullName>
    </submittedName>
</protein>
<organism evidence="1">
    <name type="scientific">Spongospora subterranea</name>
    <dbReference type="NCBI Taxonomy" id="70186"/>
    <lineage>
        <taxon>Eukaryota</taxon>
        <taxon>Sar</taxon>
        <taxon>Rhizaria</taxon>
        <taxon>Endomyxa</taxon>
        <taxon>Phytomyxea</taxon>
        <taxon>Plasmodiophorida</taxon>
        <taxon>Plasmodiophoridae</taxon>
        <taxon>Spongospora</taxon>
    </lineage>
</organism>
<name>A0A0H5RGI6_9EUKA</name>
<sequence length="133" mass="14556">GVGDDDCLTAGDLTLLRSALPPELLSQIFLFHLPSLDCRLQAQLHWEIECAGRAGSLAYSGQDAMVKAAENGEREHILLAISQRHSRLPLDHTYLHIMADRGFSSAPSSLFVASLTFQQVRSRRPVSLSDSQG</sequence>
<feature type="non-terminal residue" evidence="1">
    <location>
        <position position="1"/>
    </location>
</feature>
<proteinExistence type="predicted"/>
<evidence type="ECO:0000313" key="1">
    <source>
        <dbReference type="EMBL" id="CRZ12831.1"/>
    </source>
</evidence>
<dbReference type="AlphaFoldDB" id="A0A0H5RGI6"/>
<dbReference type="EMBL" id="HACM01012389">
    <property type="protein sequence ID" value="CRZ12831.1"/>
    <property type="molecule type" value="Transcribed_RNA"/>
</dbReference>
<accession>A0A0H5RGI6</accession>
<reference evidence="1" key="1">
    <citation type="submission" date="2015-04" db="EMBL/GenBank/DDBJ databases">
        <title>The genome sequence of the plant pathogenic Rhizarian Plasmodiophora brassicae reveals insights in its biotrophic life cycle and the origin of chitin synthesis.</title>
        <authorList>
            <person name="Schwelm A."/>
            <person name="Fogelqvist J."/>
            <person name="Knaust A."/>
            <person name="Julke S."/>
            <person name="Lilja T."/>
            <person name="Dhandapani V."/>
            <person name="Bonilla-Rosso G."/>
            <person name="Karlsson M."/>
            <person name="Shevchenko A."/>
            <person name="Choi S.R."/>
            <person name="Kim H.G."/>
            <person name="Park J.Y."/>
            <person name="Lim Y.P."/>
            <person name="Ludwig-Muller J."/>
            <person name="Dixelius C."/>
        </authorList>
    </citation>
    <scope>NUCLEOTIDE SEQUENCE</scope>
    <source>
        <tissue evidence="1">Potato root galls</tissue>
    </source>
</reference>